<dbReference type="InterPro" id="IPR002182">
    <property type="entry name" value="NB-ARC"/>
</dbReference>
<dbReference type="SUPFAM" id="SSF52540">
    <property type="entry name" value="P-loop containing nucleoside triphosphate hydrolases"/>
    <property type="match status" value="1"/>
</dbReference>
<dbReference type="Pfam" id="PF13424">
    <property type="entry name" value="TPR_12"/>
    <property type="match status" value="2"/>
</dbReference>
<dbReference type="Gene3D" id="1.25.40.10">
    <property type="entry name" value="Tetratricopeptide repeat domain"/>
    <property type="match status" value="1"/>
</dbReference>
<dbReference type="PRINTS" id="PR00364">
    <property type="entry name" value="DISEASERSIST"/>
</dbReference>
<evidence type="ECO:0000259" key="1">
    <source>
        <dbReference type="Pfam" id="PF00931"/>
    </source>
</evidence>
<accession>A0ABP5F211</accession>
<name>A0ABP5F211_9ACTN</name>
<dbReference type="Pfam" id="PF00931">
    <property type="entry name" value="NB-ARC"/>
    <property type="match status" value="1"/>
</dbReference>
<gene>
    <name evidence="2" type="ORF">GCM10009839_06640</name>
</gene>
<organism evidence="2 3">
    <name type="scientific">Catenulispora yoronensis</name>
    <dbReference type="NCBI Taxonomy" id="450799"/>
    <lineage>
        <taxon>Bacteria</taxon>
        <taxon>Bacillati</taxon>
        <taxon>Actinomycetota</taxon>
        <taxon>Actinomycetes</taxon>
        <taxon>Catenulisporales</taxon>
        <taxon>Catenulisporaceae</taxon>
        <taxon>Catenulispora</taxon>
    </lineage>
</organism>
<dbReference type="RefSeq" id="WP_344663968.1">
    <property type="nucleotide sequence ID" value="NZ_BAAAQN010000003.1"/>
</dbReference>
<dbReference type="PANTHER" id="PTHR47691:SF3">
    <property type="entry name" value="HTH-TYPE TRANSCRIPTIONAL REGULATOR RV0890C-RELATED"/>
    <property type="match status" value="1"/>
</dbReference>
<dbReference type="SMART" id="SM00028">
    <property type="entry name" value="TPR"/>
    <property type="match status" value="4"/>
</dbReference>
<dbReference type="InterPro" id="IPR019734">
    <property type="entry name" value="TPR_rpt"/>
</dbReference>
<feature type="domain" description="NB-ARC" evidence="1">
    <location>
        <begin position="147"/>
        <end position="297"/>
    </location>
</feature>
<proteinExistence type="predicted"/>
<comment type="caution">
    <text evidence="2">The sequence shown here is derived from an EMBL/GenBank/DDBJ whole genome shotgun (WGS) entry which is preliminary data.</text>
</comment>
<dbReference type="EMBL" id="BAAAQN010000003">
    <property type="protein sequence ID" value="GAA2014397.1"/>
    <property type="molecule type" value="Genomic_DNA"/>
</dbReference>
<dbReference type="Pfam" id="PF13374">
    <property type="entry name" value="TPR_10"/>
    <property type="match status" value="1"/>
</dbReference>
<protein>
    <submittedName>
        <fullName evidence="2">Tetratricopeptide repeat protein</fullName>
    </submittedName>
</protein>
<dbReference type="Proteomes" id="UP001500751">
    <property type="component" value="Unassembled WGS sequence"/>
</dbReference>
<evidence type="ECO:0000313" key="3">
    <source>
        <dbReference type="Proteomes" id="UP001500751"/>
    </source>
</evidence>
<sequence length="897" mass="97259">METSWGPPPDPSQAADLTDFISLLNDLRLWAGGPSYRTLAKKVGPLLRPPRQLTHTTLADTFQTDRRRLDIDLVLAAVRALGLDEPEVDRWRQAYARVQRRGAPAGDAGGSPLRLPADLPTFTGRTSEVERLLAVAGEAGPARTVVICAMEGMGGIGKTQLAVHAAHTLVRSGRYAELQLYVNLRGFDPERPPADPAAVLESFLRRLGVAAQHVPDSLDERAAMFRDRMHGRDALVVLDNAADEKQVRDLIPASPGCLVLVTSRRSMSGIDDAMVFQLELLGPAESAGLIARIAGPERAAADPGATRRVADLCGGLPLAVVLAAARLRSPPAWTMRDLADRLEHGIGELADGELNLAAVFELSYSGLPQAAQTVFRLMGIDPGLDATAESVAALAGIPAYEARRILELLQDEHLVRQQVPDRYELHDLLRAFAIDKCHAVDPAADREAAVDRWLDWTLQSVYTAMDQLQRLVFRVDPLPCPPGIEPAAFADEDEARAWVAAERANLVAATRHAAAHRPGHAWRICQALARYYLFSGYNSEWADQLRHAIPAAEAEGNAAALGELWHSQGTFEGVAGFFDRALIAFGKAVPHRELAGDRSRTAITLGNLACVHLDLGHYRQATAAFRRSLVLLRETGHHVGEASMVHNMGVVLAATGRHRQAVETLTEAHDLYRKHGEEDDPMVALAALGQSLGLLGEHERAQATVAEAVASAERVGSSRRLGARLNILGTLATQRGDYEEAERSHQRARQIAHEISDRGEETEALYRLGVNALRSGEPKAALEFLELADGPMQGQSRHRWVLPLAQARGDALLALGAVEAADQQFELVLADEERSEAVVIGSAAYGKARLALAQQPPDRDAARRWLREALRVLSEAELPSLEHEITAALAEVEAQLG</sequence>
<dbReference type="Gene3D" id="3.40.50.300">
    <property type="entry name" value="P-loop containing nucleotide triphosphate hydrolases"/>
    <property type="match status" value="1"/>
</dbReference>
<dbReference type="SUPFAM" id="SSF48452">
    <property type="entry name" value="TPR-like"/>
    <property type="match status" value="2"/>
</dbReference>
<dbReference type="PANTHER" id="PTHR47691">
    <property type="entry name" value="REGULATOR-RELATED"/>
    <property type="match status" value="1"/>
</dbReference>
<evidence type="ECO:0000313" key="2">
    <source>
        <dbReference type="EMBL" id="GAA2014397.1"/>
    </source>
</evidence>
<reference evidence="3" key="1">
    <citation type="journal article" date="2019" name="Int. J. Syst. Evol. Microbiol.">
        <title>The Global Catalogue of Microorganisms (GCM) 10K type strain sequencing project: providing services to taxonomists for standard genome sequencing and annotation.</title>
        <authorList>
            <consortium name="The Broad Institute Genomics Platform"/>
            <consortium name="The Broad Institute Genome Sequencing Center for Infectious Disease"/>
            <person name="Wu L."/>
            <person name="Ma J."/>
        </authorList>
    </citation>
    <scope>NUCLEOTIDE SEQUENCE [LARGE SCALE GENOMIC DNA]</scope>
    <source>
        <strain evidence="3">JCM 16014</strain>
    </source>
</reference>
<keyword evidence="3" id="KW-1185">Reference proteome</keyword>
<dbReference type="InterPro" id="IPR027417">
    <property type="entry name" value="P-loop_NTPase"/>
</dbReference>
<dbReference type="InterPro" id="IPR011990">
    <property type="entry name" value="TPR-like_helical_dom_sf"/>
</dbReference>